<dbReference type="AlphaFoldDB" id="A0A1E3B2Y7"/>
<feature type="region of interest" description="Disordered" evidence="1">
    <location>
        <begin position="80"/>
        <end position="103"/>
    </location>
</feature>
<reference evidence="2 3" key="1">
    <citation type="journal article" date="2016" name="BMC Genomics">
        <title>Comparative genomic and transcriptomic analyses of the Fuzhuan brick tea-fermentation fungus Aspergillus cristatus.</title>
        <authorList>
            <person name="Ge Y."/>
            <person name="Wang Y."/>
            <person name="Liu Y."/>
            <person name="Tan Y."/>
            <person name="Ren X."/>
            <person name="Zhang X."/>
            <person name="Hyde K.D."/>
            <person name="Liu Y."/>
            <person name="Liu Z."/>
        </authorList>
    </citation>
    <scope>NUCLEOTIDE SEQUENCE [LARGE SCALE GENOMIC DNA]</scope>
    <source>
        <strain evidence="2 3">GZAAS20.1005</strain>
    </source>
</reference>
<protein>
    <submittedName>
        <fullName evidence="2">Uncharacterized protein</fullName>
    </submittedName>
</protein>
<dbReference type="VEuPathDB" id="FungiDB:SI65_09420"/>
<evidence type="ECO:0000313" key="2">
    <source>
        <dbReference type="EMBL" id="ODM15181.1"/>
    </source>
</evidence>
<name>A0A1E3B2Y7_ASPCR</name>
<dbReference type="STRING" id="573508.A0A1E3B2Y7"/>
<evidence type="ECO:0000313" key="3">
    <source>
        <dbReference type="Proteomes" id="UP000094569"/>
    </source>
</evidence>
<comment type="caution">
    <text evidence="2">The sequence shown here is derived from an EMBL/GenBank/DDBJ whole genome shotgun (WGS) entry which is preliminary data.</text>
</comment>
<keyword evidence="3" id="KW-1185">Reference proteome</keyword>
<gene>
    <name evidence="2" type="ORF">SI65_09420</name>
</gene>
<accession>A0A1E3B2Y7</accession>
<organism evidence="2 3">
    <name type="scientific">Aspergillus cristatus</name>
    <name type="common">Chinese Fuzhuan brick tea-fermentation fungus</name>
    <name type="synonym">Eurotium cristatum</name>
    <dbReference type="NCBI Taxonomy" id="573508"/>
    <lineage>
        <taxon>Eukaryota</taxon>
        <taxon>Fungi</taxon>
        <taxon>Dikarya</taxon>
        <taxon>Ascomycota</taxon>
        <taxon>Pezizomycotina</taxon>
        <taxon>Eurotiomycetes</taxon>
        <taxon>Eurotiomycetidae</taxon>
        <taxon>Eurotiales</taxon>
        <taxon>Aspergillaceae</taxon>
        <taxon>Aspergillus</taxon>
        <taxon>Aspergillus subgen. Aspergillus</taxon>
    </lineage>
</organism>
<evidence type="ECO:0000256" key="1">
    <source>
        <dbReference type="SAM" id="MobiDB-lite"/>
    </source>
</evidence>
<dbReference type="Proteomes" id="UP000094569">
    <property type="component" value="Unassembled WGS sequence"/>
</dbReference>
<dbReference type="OrthoDB" id="3544487at2759"/>
<feature type="region of interest" description="Disordered" evidence="1">
    <location>
        <begin position="1"/>
        <end position="68"/>
    </location>
</feature>
<sequence length="103" mass="11716">MAPHSRPVGSDDKENQTDASSDLTEMFSDNGSDSDSISDPELDSEDSDDEDEPDDDISDDEGQLPPEHYLAQAESLNVSQLRQKRYSDTTQERLDETRMYWNR</sequence>
<proteinExistence type="predicted"/>
<feature type="compositionally biased region" description="Acidic residues" evidence="1">
    <location>
        <begin position="36"/>
        <end position="62"/>
    </location>
</feature>
<dbReference type="EMBL" id="JXNT01000018">
    <property type="protein sequence ID" value="ODM15181.1"/>
    <property type="molecule type" value="Genomic_DNA"/>
</dbReference>
<feature type="compositionally biased region" description="Basic and acidic residues" evidence="1">
    <location>
        <begin position="85"/>
        <end position="103"/>
    </location>
</feature>